<dbReference type="Proteomes" id="UP000295444">
    <property type="component" value="Unassembled WGS sequence"/>
</dbReference>
<keyword evidence="4" id="KW-1185">Reference proteome</keyword>
<protein>
    <submittedName>
        <fullName evidence="3">Serpin B</fullName>
    </submittedName>
</protein>
<dbReference type="RefSeq" id="WP_133851614.1">
    <property type="nucleotide sequence ID" value="NZ_SNXZ01000004.1"/>
</dbReference>
<dbReference type="InterPro" id="IPR036186">
    <property type="entry name" value="Serpin_sf"/>
</dbReference>
<gene>
    <name evidence="3" type="ORF">EV186_104221</name>
</gene>
<evidence type="ECO:0000256" key="1">
    <source>
        <dbReference type="RuleBase" id="RU000411"/>
    </source>
</evidence>
<dbReference type="CDD" id="cd19590">
    <property type="entry name" value="serpin_thermopin-like"/>
    <property type="match status" value="1"/>
</dbReference>
<accession>A0A4R6SA26</accession>
<dbReference type="InterPro" id="IPR023796">
    <property type="entry name" value="Serpin_dom"/>
</dbReference>
<comment type="caution">
    <text evidence="3">The sequence shown here is derived from an EMBL/GenBank/DDBJ whole genome shotgun (WGS) entry which is preliminary data.</text>
</comment>
<comment type="similarity">
    <text evidence="1">Belongs to the serpin family.</text>
</comment>
<dbReference type="Gene3D" id="3.30.497.10">
    <property type="entry name" value="Antithrombin, subunit I, domain 2"/>
    <property type="match status" value="1"/>
</dbReference>
<dbReference type="InterPro" id="IPR042185">
    <property type="entry name" value="Serpin_sf_2"/>
</dbReference>
<dbReference type="SUPFAM" id="SSF56574">
    <property type="entry name" value="Serpins"/>
    <property type="match status" value="1"/>
</dbReference>
<name>A0A4R6SA26_LABRH</name>
<evidence type="ECO:0000259" key="2">
    <source>
        <dbReference type="SMART" id="SM00093"/>
    </source>
</evidence>
<sequence length="367" mass="39426">MTDEHAHLNFCLRLHRALAADPDTTSCWSPFSVASALSLLTAGASGETRDELSAALADGDHADLVELLEEAGELAPVGERDDPPQLAVANTLWADASISVREEFVTELAARRGGGVREAPFHEDPAKARRLINNDVAETTNGLIPELIPSGALRADTVSALVNALYLKVAWRFRFSEQATTDRPFRSPAGRIEVPTMQLTESLDYAHLGGWQAVGLPALGDVQAVVLLPDSRLADAEPALTGARLAVILGALGRQRIALSMPKFRLSMRADLVRALTELGVRKVFTDDAELDGITSSRLAVHAVLHEAVLNVDEQGIEGAAATAVLMRTVAAMISRPVTVQVDRPFLLLVRHQESGAVYFMARVTEP</sequence>
<organism evidence="3 4">
    <name type="scientific">Labedaea rhizosphaerae</name>
    <dbReference type="NCBI Taxonomy" id="598644"/>
    <lineage>
        <taxon>Bacteria</taxon>
        <taxon>Bacillati</taxon>
        <taxon>Actinomycetota</taxon>
        <taxon>Actinomycetes</taxon>
        <taxon>Pseudonocardiales</taxon>
        <taxon>Pseudonocardiaceae</taxon>
        <taxon>Labedaea</taxon>
    </lineage>
</organism>
<proteinExistence type="inferred from homology"/>
<dbReference type="InterPro" id="IPR042178">
    <property type="entry name" value="Serpin_sf_1"/>
</dbReference>
<feature type="domain" description="Serpin" evidence="2">
    <location>
        <begin position="12"/>
        <end position="367"/>
    </location>
</feature>
<dbReference type="PANTHER" id="PTHR11461">
    <property type="entry name" value="SERINE PROTEASE INHIBITOR, SERPIN"/>
    <property type="match status" value="1"/>
</dbReference>
<evidence type="ECO:0000313" key="4">
    <source>
        <dbReference type="Proteomes" id="UP000295444"/>
    </source>
</evidence>
<dbReference type="GO" id="GO:0005615">
    <property type="term" value="C:extracellular space"/>
    <property type="evidence" value="ECO:0007669"/>
    <property type="project" value="InterPro"/>
</dbReference>
<dbReference type="Gene3D" id="2.30.39.10">
    <property type="entry name" value="Alpha-1-antitrypsin, domain 1"/>
    <property type="match status" value="1"/>
</dbReference>
<dbReference type="GO" id="GO:0004867">
    <property type="term" value="F:serine-type endopeptidase inhibitor activity"/>
    <property type="evidence" value="ECO:0007669"/>
    <property type="project" value="InterPro"/>
</dbReference>
<evidence type="ECO:0000313" key="3">
    <source>
        <dbReference type="EMBL" id="TDP96237.1"/>
    </source>
</evidence>
<dbReference type="AlphaFoldDB" id="A0A4R6SA26"/>
<dbReference type="PROSITE" id="PS00284">
    <property type="entry name" value="SERPIN"/>
    <property type="match status" value="1"/>
</dbReference>
<dbReference type="EMBL" id="SNXZ01000004">
    <property type="protein sequence ID" value="TDP96237.1"/>
    <property type="molecule type" value="Genomic_DNA"/>
</dbReference>
<dbReference type="SMART" id="SM00093">
    <property type="entry name" value="SERPIN"/>
    <property type="match status" value="1"/>
</dbReference>
<dbReference type="InterPro" id="IPR000215">
    <property type="entry name" value="Serpin_fam"/>
</dbReference>
<reference evidence="3 4" key="1">
    <citation type="submission" date="2019-03" db="EMBL/GenBank/DDBJ databases">
        <title>Genomic Encyclopedia of Type Strains, Phase IV (KMG-IV): sequencing the most valuable type-strain genomes for metagenomic binning, comparative biology and taxonomic classification.</title>
        <authorList>
            <person name="Goeker M."/>
        </authorList>
    </citation>
    <scope>NUCLEOTIDE SEQUENCE [LARGE SCALE GENOMIC DNA]</scope>
    <source>
        <strain evidence="3 4">DSM 45361</strain>
    </source>
</reference>
<dbReference type="PANTHER" id="PTHR11461:SF211">
    <property type="entry name" value="GH10112P-RELATED"/>
    <property type="match status" value="1"/>
</dbReference>
<dbReference type="Pfam" id="PF00079">
    <property type="entry name" value="Serpin"/>
    <property type="match status" value="1"/>
</dbReference>
<dbReference type="OrthoDB" id="9764871at2"/>
<dbReference type="InterPro" id="IPR023795">
    <property type="entry name" value="Serpin_CS"/>
</dbReference>